<dbReference type="InterPro" id="IPR013094">
    <property type="entry name" value="AB_hydrolase_3"/>
</dbReference>
<reference evidence="3" key="1">
    <citation type="journal article" date="2016" name="BMC Genomics">
        <title>Genome sequence and comparative analysis of clavicipitaceous insect-pathogenic fungus Aschersonia badia with Metarhizium spp.</title>
        <authorList>
            <person name="Agrawal Y."/>
            <person name="Narwani T."/>
            <person name="Subramanian S."/>
        </authorList>
    </citation>
    <scope>NUCLEOTIDE SEQUENCE</scope>
    <source>
        <strain evidence="3">MTCC 10142</strain>
    </source>
</reference>
<evidence type="ECO:0000259" key="2">
    <source>
        <dbReference type="Pfam" id="PF07859"/>
    </source>
</evidence>
<dbReference type="Gene3D" id="3.40.50.1820">
    <property type="entry name" value="alpha/beta hydrolase"/>
    <property type="match status" value="1"/>
</dbReference>
<dbReference type="GO" id="GO:0016787">
    <property type="term" value="F:hydrolase activity"/>
    <property type="evidence" value="ECO:0007669"/>
    <property type="project" value="UniProtKB-KW"/>
</dbReference>
<accession>A0A173G945</accession>
<evidence type="ECO:0000256" key="1">
    <source>
        <dbReference type="ARBA" id="ARBA00022801"/>
    </source>
</evidence>
<dbReference type="InterPro" id="IPR050300">
    <property type="entry name" value="GDXG_lipolytic_enzyme"/>
</dbReference>
<feature type="domain" description="Alpha/beta hydrolase fold-3" evidence="2">
    <location>
        <begin position="146"/>
        <end position="362"/>
    </location>
</feature>
<dbReference type="Pfam" id="PF07859">
    <property type="entry name" value="Abhydrolase_3"/>
    <property type="match status" value="1"/>
</dbReference>
<keyword evidence="1" id="KW-0378">Hydrolase</keyword>
<dbReference type="PANTHER" id="PTHR48081">
    <property type="entry name" value="AB HYDROLASE SUPERFAMILY PROTEIN C4A8.06C"/>
    <property type="match status" value="1"/>
</dbReference>
<feature type="non-terminal residue" evidence="3">
    <location>
        <position position="396"/>
    </location>
</feature>
<organism evidence="3">
    <name type="scientific">Hypocrella siamensis</name>
    <dbReference type="NCBI Taxonomy" id="696354"/>
    <lineage>
        <taxon>Eukaryota</taxon>
        <taxon>Fungi</taxon>
        <taxon>Dikarya</taxon>
        <taxon>Ascomycota</taxon>
        <taxon>Pezizomycotina</taxon>
        <taxon>Sordariomycetes</taxon>
        <taxon>Hypocreomycetidae</taxon>
        <taxon>Hypocreales</taxon>
        <taxon>Clavicipitaceae</taxon>
        <taxon>Hypocrella</taxon>
    </lineage>
</organism>
<proteinExistence type="predicted"/>
<evidence type="ECO:0000313" key="3">
    <source>
        <dbReference type="EMBL" id="ANH22705.1"/>
    </source>
</evidence>
<dbReference type="EMBL" id="KU202468">
    <property type="protein sequence ID" value="ANH22705.1"/>
    <property type="molecule type" value="Genomic_DNA"/>
</dbReference>
<dbReference type="SUPFAM" id="SSF53474">
    <property type="entry name" value="alpha/beta-Hydrolases"/>
    <property type="match status" value="1"/>
</dbReference>
<dbReference type="InterPro" id="IPR029058">
    <property type="entry name" value="AB_hydrolase_fold"/>
</dbReference>
<dbReference type="PANTHER" id="PTHR48081:SF31">
    <property type="entry name" value="STERYL ACETYL HYDROLASE MUG81-RELATED"/>
    <property type="match status" value="1"/>
</dbReference>
<name>A0A173G945_9HYPO</name>
<sequence>MSKKKEAARRERALRLSPLLVLVLVLVLLLLLEPSRIPWIIPKYGIDDKTTLLTWRAAAGLAKKVIRGISRKKRQDGTSFHQYVAYNGMRDYQGKLSPVRVQNLVTSTAKTCRRFAKKNKIPHALIELADGTVGHWLGPQDAAHHVVFFHGGGYMAPALNKHMDFAFGFTKPLRKNLAVIVLQYSLATEKANPYPCQLQQAISLLDHLLHERNISPNSIILLGDSAGGHLLIGLLLHFRHHNPKVNRLDVQGHFAGAAIVSPWLNLYAPAESMKPGPQQDILDPNSLVHWANDFLAGAPSDPWNDPLTAPKDWWTGLPVDDILLTFGEDELLRDGCATVAEILQQAHPSTSVRRVAEEVHVHMIMNRFLLINRPCESEEFYTRWMDSHLADKTKAG</sequence>
<dbReference type="AlphaFoldDB" id="A0A173G945"/>
<protein>
    <recommendedName>
        <fullName evidence="2">Alpha/beta hydrolase fold-3 domain-containing protein</fullName>
    </recommendedName>
</protein>